<sequence>MSSSTDPSIDPSIRDRIIADPGALLDDQDIMRALVNASDASKGSNVVDLRGAAMTRLEARLDRLEDTHRSVIAAAYDNLAGTNQIHRAVLKLLDPEDFPAFLANLRGDLAGILNVDAARLVLETAHPEDPAAARLDPAMCMKPAGFVAAYLPQGRQVTLRRVSDGALYEASAQTVQSEACLRLDLGHGRLPGMLALGAADAERFSPQHGTDLLGFFADTFERAMRRWLA</sequence>
<organism evidence="1 2">
    <name type="scientific">Pseudoroseicyclus aestuarii</name>
    <dbReference type="NCBI Taxonomy" id="1795041"/>
    <lineage>
        <taxon>Bacteria</taxon>
        <taxon>Pseudomonadati</taxon>
        <taxon>Pseudomonadota</taxon>
        <taxon>Alphaproteobacteria</taxon>
        <taxon>Rhodobacterales</taxon>
        <taxon>Paracoccaceae</taxon>
        <taxon>Pseudoroseicyclus</taxon>
    </lineage>
</organism>
<evidence type="ECO:0000313" key="2">
    <source>
        <dbReference type="Proteomes" id="UP000248311"/>
    </source>
</evidence>
<dbReference type="Proteomes" id="UP000248311">
    <property type="component" value="Unassembled WGS sequence"/>
</dbReference>
<evidence type="ECO:0000313" key="1">
    <source>
        <dbReference type="EMBL" id="PYE83860.1"/>
    </source>
</evidence>
<accession>A0A318SPR1</accession>
<dbReference type="Pfam" id="PF04340">
    <property type="entry name" value="DUF484"/>
    <property type="match status" value="1"/>
</dbReference>
<dbReference type="AlphaFoldDB" id="A0A318SPR1"/>
<dbReference type="InterPro" id="IPR007435">
    <property type="entry name" value="DUF484"/>
</dbReference>
<dbReference type="RefSeq" id="WP_110814412.1">
    <property type="nucleotide sequence ID" value="NZ_QJTE01000003.1"/>
</dbReference>
<name>A0A318SPR1_9RHOB</name>
<gene>
    <name evidence="1" type="ORF">DFP88_103221</name>
</gene>
<comment type="caution">
    <text evidence="1">The sequence shown here is derived from an EMBL/GenBank/DDBJ whole genome shotgun (WGS) entry which is preliminary data.</text>
</comment>
<dbReference type="OrthoDB" id="7200179at2"/>
<dbReference type="EMBL" id="QJTE01000003">
    <property type="protein sequence ID" value="PYE83860.1"/>
    <property type="molecule type" value="Genomic_DNA"/>
</dbReference>
<dbReference type="InterPro" id="IPR029016">
    <property type="entry name" value="GAF-like_dom_sf"/>
</dbReference>
<protein>
    <recommendedName>
        <fullName evidence="3">DUF484 family protein</fullName>
    </recommendedName>
</protein>
<proteinExistence type="predicted"/>
<reference evidence="1 2" key="1">
    <citation type="submission" date="2018-06" db="EMBL/GenBank/DDBJ databases">
        <title>Genomic Encyclopedia of Type Strains, Phase III (KMG-III): the genomes of soil and plant-associated and newly described type strains.</title>
        <authorList>
            <person name="Whitman W."/>
        </authorList>
    </citation>
    <scope>NUCLEOTIDE SEQUENCE [LARGE SCALE GENOMIC DNA]</scope>
    <source>
        <strain evidence="1 2">CECT 9025</strain>
    </source>
</reference>
<keyword evidence="2" id="KW-1185">Reference proteome</keyword>
<evidence type="ECO:0008006" key="3">
    <source>
        <dbReference type="Google" id="ProtNLM"/>
    </source>
</evidence>
<dbReference type="Gene3D" id="3.30.450.40">
    <property type="match status" value="1"/>
</dbReference>